<dbReference type="GO" id="GO:0009236">
    <property type="term" value="P:cobalamin biosynthetic process"/>
    <property type="evidence" value="ECO:0007669"/>
    <property type="project" value="InterPro"/>
</dbReference>
<evidence type="ECO:0000313" key="2">
    <source>
        <dbReference type="Proteomes" id="UP000012589"/>
    </source>
</evidence>
<comment type="caution">
    <text evidence="1">The sequence shown here is derived from an EMBL/GenBank/DDBJ whole genome shotgun (WGS) entry which is preliminary data.</text>
</comment>
<gene>
    <name evidence="1" type="ORF">C823_04124</name>
</gene>
<accession>N1ZYD7</accession>
<dbReference type="Proteomes" id="UP000012589">
    <property type="component" value="Unassembled WGS sequence"/>
</dbReference>
<dbReference type="STRING" id="1235802.C823_04124"/>
<evidence type="ECO:0000313" key="1">
    <source>
        <dbReference type="EMBL" id="EMZ22037.1"/>
    </source>
</evidence>
<keyword evidence="1" id="KW-0808">Transferase</keyword>
<dbReference type="InterPro" id="IPR027417">
    <property type="entry name" value="P-loop_NTPase"/>
</dbReference>
<reference evidence="1 2" key="1">
    <citation type="journal article" date="2014" name="Genome Announc.">
        <title>Draft genome sequences of the altered schaedler flora, a defined bacterial community from gnotobiotic mice.</title>
        <authorList>
            <person name="Wannemuehler M.J."/>
            <person name="Overstreet A.M."/>
            <person name="Ward D.V."/>
            <person name="Phillips G.J."/>
        </authorList>
    </citation>
    <scope>NUCLEOTIDE SEQUENCE [LARGE SCALE GENOMIC DNA]</scope>
    <source>
        <strain evidence="1 2">ASF492</strain>
    </source>
</reference>
<dbReference type="EMBL" id="AQFT01000124">
    <property type="protein sequence ID" value="EMZ22037.1"/>
    <property type="molecule type" value="Genomic_DNA"/>
</dbReference>
<proteinExistence type="predicted"/>
<dbReference type="GO" id="GO:0005524">
    <property type="term" value="F:ATP binding"/>
    <property type="evidence" value="ECO:0007669"/>
    <property type="project" value="InterPro"/>
</dbReference>
<dbReference type="PANTHER" id="PTHR46638">
    <property type="entry name" value="CORRINOID ADENOSYLTRANSFERASE"/>
    <property type="match status" value="1"/>
</dbReference>
<organism evidence="1 2">
    <name type="scientific">Eubacterium plexicaudatum ASF492</name>
    <dbReference type="NCBI Taxonomy" id="1235802"/>
    <lineage>
        <taxon>Bacteria</taxon>
        <taxon>Bacillati</taxon>
        <taxon>Bacillota</taxon>
        <taxon>Clostridia</taxon>
        <taxon>Eubacteriales</taxon>
        <taxon>Eubacteriaceae</taxon>
        <taxon>Eubacterium</taxon>
    </lineage>
</organism>
<name>N1ZYD7_9FIRM</name>
<dbReference type="Gene3D" id="3.40.50.300">
    <property type="entry name" value="P-loop containing nucleotide triphosphate hydrolases"/>
    <property type="match status" value="1"/>
</dbReference>
<keyword evidence="2" id="KW-1185">Reference proteome</keyword>
<sequence>MGSGIQIYYGDGRGKSTAALGYALQSAIDGRNVFVIHFLKGKMASESAFMQRLEPEIKVFHFEKSEERYEELSEQEKTEENRNIRNGVNFARKVLLNDECSLLVLDELLGVIDNGVVTKEDVQTLFGAKAEETQIIVTGRTLPDYMRELADEIYQIRTEKNET</sequence>
<dbReference type="PATRIC" id="fig|1235802.3.peg.4379"/>
<dbReference type="AlphaFoldDB" id="N1ZYD7"/>
<dbReference type="InterPro" id="IPR003724">
    <property type="entry name" value="CblAdoTrfase_CobA"/>
</dbReference>
<dbReference type="HOGENOM" id="CLU_088595_2_0_9"/>
<dbReference type="Pfam" id="PF02572">
    <property type="entry name" value="CobA_CobO_BtuR"/>
    <property type="match status" value="1"/>
</dbReference>
<dbReference type="SUPFAM" id="SSF52540">
    <property type="entry name" value="P-loop containing nucleoside triphosphate hydrolases"/>
    <property type="match status" value="1"/>
</dbReference>
<dbReference type="OrthoDB" id="9810309at2"/>
<dbReference type="PIRSF" id="PIRSF015617">
    <property type="entry name" value="Adensltrnsf_CobA"/>
    <property type="match status" value="1"/>
</dbReference>
<dbReference type="PANTHER" id="PTHR46638:SF1">
    <property type="entry name" value="CORRINOID ADENOSYLTRANSFERASE"/>
    <property type="match status" value="1"/>
</dbReference>
<protein>
    <submittedName>
        <fullName evidence="1">Cob(I)yrinic acid a,c-diamide adenosyltransferase</fullName>
    </submittedName>
</protein>
<dbReference type="eggNOG" id="COG2109">
    <property type="taxonomic scope" value="Bacteria"/>
</dbReference>
<dbReference type="GO" id="GO:0008817">
    <property type="term" value="F:corrinoid adenosyltransferase activity"/>
    <property type="evidence" value="ECO:0007669"/>
    <property type="project" value="InterPro"/>
</dbReference>